<dbReference type="AlphaFoldDB" id="A0A840F0B7"/>
<dbReference type="Proteomes" id="UP000551501">
    <property type="component" value="Unassembled WGS sequence"/>
</dbReference>
<keyword evidence="2" id="KW-1185">Reference proteome</keyword>
<sequence>MAAKAVRCTRCGRRARKQIEAWNVETRSGRIVAVICPTCQTPEDNAEAEINEATIEYIGVTPDGRIYGRPKAVL</sequence>
<name>A0A840F0B7_9ACTN</name>
<organism evidence="1 2">
    <name type="scientific">Gordonia humi</name>
    <dbReference type="NCBI Taxonomy" id="686429"/>
    <lineage>
        <taxon>Bacteria</taxon>
        <taxon>Bacillati</taxon>
        <taxon>Actinomycetota</taxon>
        <taxon>Actinomycetes</taxon>
        <taxon>Mycobacteriales</taxon>
        <taxon>Gordoniaceae</taxon>
        <taxon>Gordonia</taxon>
    </lineage>
</organism>
<comment type="caution">
    <text evidence="1">The sequence shown here is derived from an EMBL/GenBank/DDBJ whole genome shotgun (WGS) entry which is preliminary data.</text>
</comment>
<dbReference type="RefSeq" id="WP_183369858.1">
    <property type="nucleotide sequence ID" value="NZ_BAABHL010000083.1"/>
</dbReference>
<reference evidence="1 2" key="1">
    <citation type="submission" date="2020-08" db="EMBL/GenBank/DDBJ databases">
        <title>Sequencing the genomes of 1000 actinobacteria strains.</title>
        <authorList>
            <person name="Klenk H.-P."/>
        </authorList>
    </citation>
    <scope>NUCLEOTIDE SEQUENCE [LARGE SCALE GENOMIC DNA]</scope>
    <source>
        <strain evidence="1 2">DSM 45298</strain>
    </source>
</reference>
<dbReference type="EMBL" id="JACIFP010000001">
    <property type="protein sequence ID" value="MBB4134729.1"/>
    <property type="molecule type" value="Genomic_DNA"/>
</dbReference>
<evidence type="ECO:0000313" key="2">
    <source>
        <dbReference type="Proteomes" id="UP000551501"/>
    </source>
</evidence>
<gene>
    <name evidence="1" type="ORF">BKA16_001281</name>
</gene>
<protein>
    <submittedName>
        <fullName evidence="1">Endogenous inhibitor of DNA gyrase (YacG/DUF329 family)</fullName>
    </submittedName>
</protein>
<accession>A0A840F0B7</accession>
<proteinExistence type="predicted"/>
<evidence type="ECO:0000313" key="1">
    <source>
        <dbReference type="EMBL" id="MBB4134729.1"/>
    </source>
</evidence>